<comment type="caution">
    <text evidence="2">The sequence shown here is derived from an EMBL/GenBank/DDBJ whole genome shotgun (WGS) entry which is preliminary data.</text>
</comment>
<proteinExistence type="predicted"/>
<dbReference type="PATRIC" id="fig|582680.6.peg.1552"/>
<evidence type="ECO:0000313" key="3">
    <source>
        <dbReference type="Proteomes" id="UP000033740"/>
    </source>
</evidence>
<evidence type="ECO:0000259" key="1">
    <source>
        <dbReference type="Pfam" id="PF17128"/>
    </source>
</evidence>
<gene>
    <name evidence="2" type="ORF">RS86_01510</name>
</gene>
<dbReference type="EMBL" id="JYIX01000032">
    <property type="protein sequence ID" value="KJL33713.1"/>
    <property type="molecule type" value="Genomic_DNA"/>
</dbReference>
<dbReference type="InterPro" id="IPR033396">
    <property type="entry name" value="DUF5107"/>
</dbReference>
<feature type="domain" description="DUF5107" evidence="1">
    <location>
        <begin position="54"/>
        <end position="342"/>
    </location>
</feature>
<sequence>MSATLTVTQVVLPTAPVGSSNPLPAIAAMPVAPYQATTEGLPAEMAANIRYGQVTSIHPYLLQDGYDRERTPAPMRVAVLENELLRAEFALDLGGRLVRLFDKTTGRDLVYRNAIQQPANLALRDAWFSGGAEWNIGMRGHWPLTCSPLYAAEITGADGEPILRMWEYERVRGLIVQLDATLDGAALHVRVRVRNPRERETGMYWWTNIAVAQSEGSRVFAPATHAYMTGYDGRLGRVDLTETDPRLPASAPAAADYFFDLAPGLAADAAGDDAAPSPRPWIAAVDADGSGLAHVSTARLLGRKLFVWGDTPGGRNWCDWLGGETGAYFEIQAGLATTQYEHLRMPGGATWEWTETFLPLQLVDPRLDGAWTEDVAAVGAQVLQTADAAGSAGIARLEAAADTAPDALLSAGSPWGALEQQLAARTGSAFEPLAGVRFVRDGEEGAYWAGLLDDALNAPAGTMEPDPSEAPASYVTGDEWDHLLAEAPATWLTHYHRAVSAHARGEHGTAISHYEASLRHRRNAWALRGLALALRESDGGGTAAQEQGVGRLAEARELAPDLVPLTLELAEALLADGRADEVRTLLGTLPAETRELGRFRVVEIRAALAAGDRETAGRILEGRFEVPNLREGELSMSALWHEAFPDRPVPAWYDFEMAPES</sequence>
<accession>A0A0F0LKQ2</accession>
<dbReference type="Proteomes" id="UP000033740">
    <property type="component" value="Unassembled WGS sequence"/>
</dbReference>
<evidence type="ECO:0000313" key="2">
    <source>
        <dbReference type="EMBL" id="KJL33713.1"/>
    </source>
</evidence>
<protein>
    <recommendedName>
        <fullName evidence="1">DUF5107 domain-containing protein</fullName>
    </recommendedName>
</protein>
<name>A0A0F0LKQ2_9MICO</name>
<dbReference type="STRING" id="582680.RS86_01510"/>
<dbReference type="InterPro" id="IPR011990">
    <property type="entry name" value="TPR-like_helical_dom_sf"/>
</dbReference>
<keyword evidence="3" id="KW-1185">Reference proteome</keyword>
<dbReference type="RefSeq" id="WP_045271607.1">
    <property type="nucleotide sequence ID" value="NZ_JYIX01000032.1"/>
</dbReference>
<organism evidence="2 3">
    <name type="scientific">Microbacterium azadirachtae</name>
    <dbReference type="NCBI Taxonomy" id="582680"/>
    <lineage>
        <taxon>Bacteria</taxon>
        <taxon>Bacillati</taxon>
        <taxon>Actinomycetota</taxon>
        <taxon>Actinomycetes</taxon>
        <taxon>Micrococcales</taxon>
        <taxon>Microbacteriaceae</taxon>
        <taxon>Microbacterium</taxon>
    </lineage>
</organism>
<dbReference type="Gene3D" id="1.25.40.10">
    <property type="entry name" value="Tetratricopeptide repeat domain"/>
    <property type="match status" value="1"/>
</dbReference>
<dbReference type="Pfam" id="PF17128">
    <property type="entry name" value="DUF5107"/>
    <property type="match status" value="1"/>
</dbReference>
<dbReference type="AlphaFoldDB" id="A0A0F0LKQ2"/>
<reference evidence="2 3" key="1">
    <citation type="submission" date="2015-02" db="EMBL/GenBank/DDBJ databases">
        <title>Draft genome sequences of ten Microbacterium spp. with emphasis on heavy metal contaminated environments.</title>
        <authorList>
            <person name="Corretto E."/>
        </authorList>
    </citation>
    <scope>NUCLEOTIDE SEQUENCE [LARGE SCALE GENOMIC DNA]</scope>
    <source>
        <strain evidence="2 3">ARN176</strain>
    </source>
</reference>
<dbReference type="SUPFAM" id="SSF48452">
    <property type="entry name" value="TPR-like"/>
    <property type="match status" value="1"/>
</dbReference>